<evidence type="ECO:0000256" key="2">
    <source>
        <dbReference type="ARBA" id="ARBA00022777"/>
    </source>
</evidence>
<organism evidence="7 8">
    <name type="scientific">Micromonospora rosaria</name>
    <dbReference type="NCBI Taxonomy" id="47874"/>
    <lineage>
        <taxon>Bacteria</taxon>
        <taxon>Bacillati</taxon>
        <taxon>Actinomycetota</taxon>
        <taxon>Actinomycetes</taxon>
        <taxon>Micromonosporales</taxon>
        <taxon>Micromonosporaceae</taxon>
        <taxon>Micromonospora</taxon>
    </lineage>
</organism>
<dbReference type="SUPFAM" id="SSF55874">
    <property type="entry name" value="ATPase domain of HSP90 chaperone/DNA topoisomerase II/histidine kinase"/>
    <property type="match status" value="1"/>
</dbReference>
<evidence type="ECO:0000313" key="8">
    <source>
        <dbReference type="Proteomes" id="UP000070620"/>
    </source>
</evidence>
<dbReference type="InterPro" id="IPR050482">
    <property type="entry name" value="Sensor_HK_TwoCompSys"/>
</dbReference>
<dbReference type="GO" id="GO:0016301">
    <property type="term" value="F:kinase activity"/>
    <property type="evidence" value="ECO:0007669"/>
    <property type="project" value="UniProtKB-KW"/>
</dbReference>
<dbReference type="GO" id="GO:0000160">
    <property type="term" value="P:phosphorelay signal transduction system"/>
    <property type="evidence" value="ECO:0007669"/>
    <property type="project" value="UniProtKB-KW"/>
</dbReference>
<keyword evidence="5" id="KW-0472">Membrane</keyword>
<evidence type="ECO:0000256" key="5">
    <source>
        <dbReference type="SAM" id="Phobius"/>
    </source>
</evidence>
<proteinExistence type="predicted"/>
<feature type="domain" description="Histidine kinase/HSP90-like ATPase" evidence="6">
    <location>
        <begin position="342"/>
        <end position="436"/>
    </location>
</feature>
<evidence type="ECO:0000259" key="6">
    <source>
        <dbReference type="SMART" id="SM00387"/>
    </source>
</evidence>
<keyword evidence="3" id="KW-0902">Two-component regulatory system</keyword>
<dbReference type="Gene3D" id="3.30.565.10">
    <property type="entry name" value="Histidine kinase-like ATPase, C-terminal domain"/>
    <property type="match status" value="1"/>
</dbReference>
<dbReference type="EMBL" id="LRQV01000089">
    <property type="protein sequence ID" value="KXK59962.1"/>
    <property type="molecule type" value="Genomic_DNA"/>
</dbReference>
<sequence>MSAVPAPTAPSTPLDGPAGGAFTLIFTTLPALLRLTCGLAGAAVALTVRTPPVRVPLLVAAVVVLTAWSFWYAAHALRRGFRPALVLGDVALTTATCLLVPHLVAPEVLPGEGSWVAVLASTTVINAQATAPPRWSLPAGLLVTAGYAAGASWAGQGGEARAHAATLLVQAGCAALMTSVMRRRIGRADRAFADYQRLTREAVAARTARQVERQQNRDLHDTVLGTLTMVGLGAVREGSPALRDRCAADLRTLTDPTDQADPATTADPATAADAATAPTTADAARVATTADAVTVPTTADATDGSRADRPTVALDHRLRAVLDRLPDLPVAASLPPCRVPTAVADALAASVRATLSNVVRHAPGARVTLRLTGAPTAVVVEVTDDGPGFDPGTVPAHRYGLRESVRGRTEAVGGRVTVHSRPGSGTRIRLEWPRAG</sequence>
<dbReference type="PANTHER" id="PTHR24421:SF61">
    <property type="entry name" value="OXYGEN SENSOR HISTIDINE KINASE NREB"/>
    <property type="match status" value="1"/>
</dbReference>
<dbReference type="Proteomes" id="UP000070620">
    <property type="component" value="Unassembled WGS sequence"/>
</dbReference>
<gene>
    <name evidence="7" type="ORF">AWW66_21325</name>
</gene>
<keyword evidence="5" id="KW-1133">Transmembrane helix</keyword>
<keyword evidence="8" id="KW-1185">Reference proteome</keyword>
<keyword evidence="2 7" id="KW-0418">Kinase</keyword>
<feature type="transmembrane region" description="Helical" evidence="5">
    <location>
        <begin position="20"/>
        <end position="48"/>
    </location>
</feature>
<reference evidence="7 8" key="1">
    <citation type="submission" date="2016-01" db="EMBL/GenBank/DDBJ databases">
        <title>Whole genome sequence and analysis of Micromonospora rosaria DSM 803, which can produce antibacterial substance rosamicin.</title>
        <authorList>
            <person name="Yang H."/>
            <person name="He X."/>
            <person name="Zhu D."/>
        </authorList>
    </citation>
    <scope>NUCLEOTIDE SEQUENCE [LARGE SCALE GENOMIC DNA]</scope>
    <source>
        <strain evidence="7 8">DSM 803</strain>
    </source>
</reference>
<evidence type="ECO:0000256" key="3">
    <source>
        <dbReference type="ARBA" id="ARBA00023012"/>
    </source>
</evidence>
<evidence type="ECO:0000256" key="4">
    <source>
        <dbReference type="SAM" id="MobiDB-lite"/>
    </source>
</evidence>
<accession>A0A136PNJ2</accession>
<name>A0A136PNJ2_9ACTN</name>
<dbReference type="OrthoDB" id="5125370at2"/>
<evidence type="ECO:0000256" key="1">
    <source>
        <dbReference type="ARBA" id="ARBA00022679"/>
    </source>
</evidence>
<dbReference type="PANTHER" id="PTHR24421">
    <property type="entry name" value="NITRATE/NITRITE SENSOR PROTEIN NARX-RELATED"/>
    <property type="match status" value="1"/>
</dbReference>
<keyword evidence="5" id="KW-0812">Transmembrane</keyword>
<comment type="caution">
    <text evidence="7">The sequence shown here is derived from an EMBL/GenBank/DDBJ whole genome shotgun (WGS) entry which is preliminary data.</text>
</comment>
<dbReference type="InterPro" id="IPR003594">
    <property type="entry name" value="HATPase_dom"/>
</dbReference>
<evidence type="ECO:0000313" key="7">
    <source>
        <dbReference type="EMBL" id="KXK59962.1"/>
    </source>
</evidence>
<feature type="region of interest" description="Disordered" evidence="4">
    <location>
        <begin position="253"/>
        <end position="278"/>
    </location>
</feature>
<keyword evidence="1" id="KW-0808">Transferase</keyword>
<dbReference type="Pfam" id="PF02518">
    <property type="entry name" value="HATPase_c"/>
    <property type="match status" value="1"/>
</dbReference>
<protein>
    <submittedName>
        <fullName evidence="7">Histidine kinase</fullName>
    </submittedName>
</protein>
<dbReference type="AlphaFoldDB" id="A0A136PNJ2"/>
<dbReference type="CDD" id="cd16917">
    <property type="entry name" value="HATPase_UhpB-NarQ-NarX-like"/>
    <property type="match status" value="1"/>
</dbReference>
<dbReference type="InterPro" id="IPR036890">
    <property type="entry name" value="HATPase_C_sf"/>
</dbReference>
<dbReference type="RefSeq" id="WP_083978713.1">
    <property type="nucleotide sequence ID" value="NZ_JBIUBN010000018.1"/>
</dbReference>
<feature type="transmembrane region" description="Helical" evidence="5">
    <location>
        <begin position="55"/>
        <end position="74"/>
    </location>
</feature>
<feature type="compositionally biased region" description="Low complexity" evidence="4">
    <location>
        <begin position="254"/>
        <end position="278"/>
    </location>
</feature>
<dbReference type="SMART" id="SM00387">
    <property type="entry name" value="HATPase_c"/>
    <property type="match status" value="1"/>
</dbReference>